<comment type="caution">
    <text evidence="2">The sequence shown here is derived from an EMBL/GenBank/DDBJ whole genome shotgun (WGS) entry which is preliminary data.</text>
</comment>
<evidence type="ECO:0000259" key="1">
    <source>
        <dbReference type="Pfam" id="PF00561"/>
    </source>
</evidence>
<proteinExistence type="predicted"/>
<dbReference type="PRINTS" id="PR00412">
    <property type="entry name" value="EPOXHYDRLASE"/>
</dbReference>
<name>A0A1X3E8Z4_9BRAD</name>
<dbReference type="PANTHER" id="PTHR43689:SF8">
    <property type="entry name" value="ALPHA_BETA-HYDROLASES SUPERFAMILY PROTEIN"/>
    <property type="match status" value="1"/>
</dbReference>
<dbReference type="AlphaFoldDB" id="A0A1X3E8Z4"/>
<dbReference type="InterPro" id="IPR000073">
    <property type="entry name" value="AB_hydrolase_1"/>
</dbReference>
<evidence type="ECO:0000313" key="2">
    <source>
        <dbReference type="EMBL" id="OSJ02488.1"/>
    </source>
</evidence>
<accession>A0A1X3E8Z4</accession>
<organism evidence="2 3">
    <name type="scientific">Bradyrhizobium canariense</name>
    <dbReference type="NCBI Taxonomy" id="255045"/>
    <lineage>
        <taxon>Bacteria</taxon>
        <taxon>Pseudomonadati</taxon>
        <taxon>Pseudomonadota</taxon>
        <taxon>Alphaproteobacteria</taxon>
        <taxon>Hyphomicrobiales</taxon>
        <taxon>Nitrobacteraceae</taxon>
        <taxon>Bradyrhizobium</taxon>
    </lineage>
</organism>
<evidence type="ECO:0000313" key="3">
    <source>
        <dbReference type="Proteomes" id="UP000193553"/>
    </source>
</evidence>
<reference evidence="2 3" key="1">
    <citation type="submission" date="2017-03" db="EMBL/GenBank/DDBJ databases">
        <title>Whole genome sequences of fourteen strains of Bradyrhizobium canariense and one strain of Bradyrhizobium japonicum isolated from Lupinus (Papilionoideae: Genisteae) species in Algeria.</title>
        <authorList>
            <person name="Crovadore J."/>
            <person name="Chekireb D."/>
            <person name="Brachmann A."/>
            <person name="Chablais R."/>
            <person name="Cochard B."/>
            <person name="Lefort F."/>
        </authorList>
    </citation>
    <scope>NUCLEOTIDE SEQUENCE [LARGE SCALE GENOMIC DNA]</scope>
    <source>
        <strain evidence="2 3">UBMA195</strain>
    </source>
</reference>
<protein>
    <submittedName>
        <fullName evidence="2">Alpha/beta hydrolase</fullName>
    </submittedName>
</protein>
<dbReference type="OrthoDB" id="9815441at2"/>
<dbReference type="SUPFAM" id="SSF53474">
    <property type="entry name" value="alpha/beta-Hydrolases"/>
    <property type="match status" value="1"/>
</dbReference>
<dbReference type="InterPro" id="IPR029058">
    <property type="entry name" value="AB_hydrolase_fold"/>
</dbReference>
<dbReference type="Pfam" id="PF00561">
    <property type="entry name" value="Abhydrolase_1"/>
    <property type="match status" value="1"/>
</dbReference>
<gene>
    <name evidence="2" type="ORF">BSZ18_37210</name>
</gene>
<dbReference type="PRINTS" id="PR00111">
    <property type="entry name" value="ABHYDROLASE"/>
</dbReference>
<dbReference type="GO" id="GO:0016787">
    <property type="term" value="F:hydrolase activity"/>
    <property type="evidence" value="ECO:0007669"/>
    <property type="project" value="UniProtKB-KW"/>
</dbReference>
<dbReference type="Proteomes" id="UP000193553">
    <property type="component" value="Unassembled WGS sequence"/>
</dbReference>
<dbReference type="EMBL" id="NAFI01000189">
    <property type="protein sequence ID" value="OSJ02488.1"/>
    <property type="molecule type" value="Genomic_DNA"/>
</dbReference>
<keyword evidence="2" id="KW-0378">Hydrolase</keyword>
<dbReference type="InterPro" id="IPR000639">
    <property type="entry name" value="Epox_hydrolase-like"/>
</dbReference>
<feature type="domain" description="AB hydrolase-1" evidence="1">
    <location>
        <begin position="77"/>
        <end position="315"/>
    </location>
</feature>
<sequence>MRLARRTRSSSLLSDCLSAITRHPGAAAFAAAGTIVAATAIINRRLANKAQRDNPPQGRFIDVEGVRLHYLERGRGKPLVLFHGNGSMVQDFVSSGLIDLAAENYRVMVFDRPGFGHSSRPRHVVWTPDAQADLFKKALDQLGVSQAIVLGHSWGASVAVALATRHPSFVQALVLASGYYFPTPRADSAASVLSALPVVGDVISSTISPLAGRMMWPAMLRKLFGPRPVPNKFAGFPKEMALRPSQMRATAAEATMLISAAFSGSKTYAELKMPTIIIAGQNDRLIDIKQSVRLHGEVKQSKLHRIDGAGHMIHHSATADVMAAIDEAAAEAVLTHGREGPGVSRSNA</sequence>
<dbReference type="RefSeq" id="WP_085353026.1">
    <property type="nucleotide sequence ID" value="NZ_NAEX01000187.1"/>
</dbReference>
<dbReference type="Gene3D" id="3.40.50.1820">
    <property type="entry name" value="alpha/beta hydrolase"/>
    <property type="match status" value="1"/>
</dbReference>
<dbReference type="PANTHER" id="PTHR43689">
    <property type="entry name" value="HYDROLASE"/>
    <property type="match status" value="1"/>
</dbReference>